<protein>
    <submittedName>
        <fullName evidence="2">Uncharacterized protein</fullName>
    </submittedName>
</protein>
<gene>
    <name evidence="2" type="ORF">CTOB1V02_LOCUS4348</name>
</gene>
<feature type="compositionally biased region" description="Low complexity" evidence="1">
    <location>
        <begin position="322"/>
        <end position="332"/>
    </location>
</feature>
<dbReference type="PANTHER" id="PTHR12829:SF7">
    <property type="entry name" value="N6-ADENOSINE-METHYLTRANSFERASE CATALYTIC SUBUNIT"/>
    <property type="match status" value="1"/>
</dbReference>
<feature type="compositionally biased region" description="Basic and acidic residues" evidence="1">
    <location>
        <begin position="587"/>
        <end position="598"/>
    </location>
</feature>
<feature type="compositionally biased region" description="Polar residues" evidence="1">
    <location>
        <begin position="342"/>
        <end position="362"/>
    </location>
</feature>
<dbReference type="GO" id="GO:0036396">
    <property type="term" value="C:RNA N6-methyladenosine methyltransferase complex"/>
    <property type="evidence" value="ECO:0007669"/>
    <property type="project" value="TreeGrafter"/>
</dbReference>
<dbReference type="PANTHER" id="PTHR12829">
    <property type="entry name" value="N6-ADENOSINE-METHYLTRANSFERASE"/>
    <property type="match status" value="1"/>
</dbReference>
<feature type="compositionally biased region" description="Low complexity" evidence="1">
    <location>
        <begin position="402"/>
        <end position="412"/>
    </location>
</feature>
<proteinExistence type="predicted"/>
<evidence type="ECO:0000313" key="2">
    <source>
        <dbReference type="EMBL" id="CAD7226430.1"/>
    </source>
</evidence>
<feature type="region of interest" description="Disordered" evidence="1">
    <location>
        <begin position="20"/>
        <end position="88"/>
    </location>
</feature>
<dbReference type="GO" id="GO:0001734">
    <property type="term" value="F:mRNA m(6)A methyltransferase activity"/>
    <property type="evidence" value="ECO:0007669"/>
    <property type="project" value="TreeGrafter"/>
</dbReference>
<evidence type="ECO:0000256" key="1">
    <source>
        <dbReference type="SAM" id="MobiDB-lite"/>
    </source>
</evidence>
<dbReference type="AlphaFoldDB" id="A0A7R8WCM1"/>
<sequence>MGDTWNELQEFKQNSLREKYRKRRREREGRLREVTAQASDRGDARVPSKRSRVSPRGHRRKTSSPPGGSAPRKPPLPSPGGGGESPLESTMLSILSDVLLRLPVDSAHLLATLQGHLKDRRPPDRQDAVSLLCVENLLEKFAAQDLITIREVAGDSSSLDTPYRSLLVTSTDPGRLMAFSSVLGGAGNGVGSQGKEQVQDGNADRDDILNLLSHPSSREKETNKLSEEILSLLSRPTAKERYLFERFKSQGGAQVQEFCPYSTRPECELRDPVRGGAHCKKLHFERIIERHTDESLGDCSFLNTCFHMSMCKYVHYKVEVGPSASSSQPSASRDQRRGSRDVSANSSINDLKNPSRASVTTDKTSDGPEQGIVGGPSSPSAVPNGGGSSELSGASNDKKHSSSGTEIGSEGTVPLHPAQWIQCDLRYLDMKVLGKFAVIMADPPWDIHMELPRTGEVGLGVELALELDWSGKCSSGDAIWRATCMNCGGEGRSLSSRPEQGVLCKSAATEWLEESRHSTTPARKWVLYKPWKSAIHCPHPEEEGVLIQRKKFLAVMAIRSKMQRMLSLSPLHSSYPGLDGHTNHRGQKMEGWSKNRER</sequence>
<dbReference type="EMBL" id="OB660827">
    <property type="protein sequence ID" value="CAD7226430.1"/>
    <property type="molecule type" value="Genomic_DNA"/>
</dbReference>
<dbReference type="GO" id="GO:0005634">
    <property type="term" value="C:nucleus"/>
    <property type="evidence" value="ECO:0007669"/>
    <property type="project" value="TreeGrafter"/>
</dbReference>
<feature type="region of interest" description="Disordered" evidence="1">
    <location>
        <begin position="576"/>
        <end position="598"/>
    </location>
</feature>
<feature type="region of interest" description="Disordered" evidence="1">
    <location>
        <begin position="322"/>
        <end position="412"/>
    </location>
</feature>
<accession>A0A7R8WCM1</accession>
<organism evidence="2">
    <name type="scientific">Cyprideis torosa</name>
    <dbReference type="NCBI Taxonomy" id="163714"/>
    <lineage>
        <taxon>Eukaryota</taxon>
        <taxon>Metazoa</taxon>
        <taxon>Ecdysozoa</taxon>
        <taxon>Arthropoda</taxon>
        <taxon>Crustacea</taxon>
        <taxon>Oligostraca</taxon>
        <taxon>Ostracoda</taxon>
        <taxon>Podocopa</taxon>
        <taxon>Podocopida</taxon>
        <taxon>Cytherocopina</taxon>
        <taxon>Cytheroidea</taxon>
        <taxon>Cytherideidae</taxon>
        <taxon>Cyprideis</taxon>
    </lineage>
</organism>
<name>A0A7R8WCM1_9CRUS</name>
<feature type="compositionally biased region" description="Basic residues" evidence="1">
    <location>
        <begin position="47"/>
        <end position="62"/>
    </location>
</feature>
<reference evidence="2" key="1">
    <citation type="submission" date="2020-11" db="EMBL/GenBank/DDBJ databases">
        <authorList>
            <person name="Tran Van P."/>
        </authorList>
    </citation>
    <scope>NUCLEOTIDE SEQUENCE</scope>
</reference>
<dbReference type="OrthoDB" id="10262526at2759"/>